<dbReference type="InterPro" id="IPR002156">
    <property type="entry name" value="RNaseH_domain"/>
</dbReference>
<evidence type="ECO:0000256" key="1">
    <source>
        <dbReference type="ARBA" id="ARBA00000077"/>
    </source>
</evidence>
<dbReference type="Pfam" id="PF01693">
    <property type="entry name" value="Cauli_VI"/>
    <property type="match status" value="1"/>
</dbReference>
<evidence type="ECO:0000256" key="10">
    <source>
        <dbReference type="ARBA" id="ARBA00022801"/>
    </source>
</evidence>
<gene>
    <name evidence="13" type="ORF">CJ218_06640</name>
</gene>
<keyword evidence="8" id="KW-0479">Metal-binding</keyword>
<comment type="similarity">
    <text evidence="4">Belongs to the RNase H family.</text>
</comment>
<dbReference type="EMBL" id="PNGT01000007">
    <property type="protein sequence ID" value="PMC52072.1"/>
    <property type="molecule type" value="Genomic_DNA"/>
</dbReference>
<feature type="domain" description="RNase H type-1" evidence="12">
    <location>
        <begin position="59"/>
        <end position="196"/>
    </location>
</feature>
<dbReference type="Gene3D" id="3.30.420.10">
    <property type="entry name" value="Ribonuclease H-like superfamily/Ribonuclease H"/>
    <property type="match status" value="1"/>
</dbReference>
<name>A0A2N6SDP5_9BACL</name>
<dbReference type="InterPro" id="IPR036397">
    <property type="entry name" value="RNaseH_sf"/>
</dbReference>
<accession>A0A2N6SDP5</accession>
<evidence type="ECO:0000256" key="7">
    <source>
        <dbReference type="ARBA" id="ARBA00022722"/>
    </source>
</evidence>
<keyword evidence="9" id="KW-0255">Endonuclease</keyword>
<dbReference type="CDD" id="cd09277">
    <property type="entry name" value="RNase_HI_bacteria_like"/>
    <property type="match status" value="1"/>
</dbReference>
<evidence type="ECO:0000256" key="2">
    <source>
        <dbReference type="ARBA" id="ARBA00001946"/>
    </source>
</evidence>
<comment type="catalytic activity">
    <reaction evidence="1">
        <text>Endonucleolytic cleavage to 5'-phosphomonoester.</text>
        <dbReference type="EC" id="3.1.26.4"/>
    </reaction>
</comment>
<protein>
    <recommendedName>
        <fullName evidence="6">Ribonuclease H</fullName>
        <ecNumber evidence="5">3.1.26.4</ecNumber>
    </recommendedName>
</protein>
<evidence type="ECO:0000313" key="13">
    <source>
        <dbReference type="EMBL" id="PMC52072.1"/>
    </source>
</evidence>
<evidence type="ECO:0000256" key="4">
    <source>
        <dbReference type="ARBA" id="ARBA00005300"/>
    </source>
</evidence>
<dbReference type="PROSITE" id="PS50879">
    <property type="entry name" value="RNASE_H_1"/>
    <property type="match status" value="1"/>
</dbReference>
<evidence type="ECO:0000256" key="6">
    <source>
        <dbReference type="ARBA" id="ARBA00017721"/>
    </source>
</evidence>
<dbReference type="FunFam" id="3.40.970.10:FF:000002">
    <property type="entry name" value="Ribonuclease H"/>
    <property type="match status" value="1"/>
</dbReference>
<comment type="caution">
    <text evidence="13">The sequence shown here is derived from an EMBL/GenBank/DDBJ whole genome shotgun (WGS) entry which is preliminary data.</text>
</comment>
<dbReference type="GO" id="GO:0046872">
    <property type="term" value="F:metal ion binding"/>
    <property type="evidence" value="ECO:0007669"/>
    <property type="project" value="UniProtKB-KW"/>
</dbReference>
<evidence type="ECO:0000259" key="12">
    <source>
        <dbReference type="PROSITE" id="PS50879"/>
    </source>
</evidence>
<dbReference type="PANTHER" id="PTHR10642:SF26">
    <property type="entry name" value="RIBONUCLEASE H1"/>
    <property type="match status" value="1"/>
</dbReference>
<dbReference type="SUPFAM" id="SSF53098">
    <property type="entry name" value="Ribonuclease H-like"/>
    <property type="match status" value="1"/>
</dbReference>
<dbReference type="GO" id="GO:0003676">
    <property type="term" value="F:nucleic acid binding"/>
    <property type="evidence" value="ECO:0007669"/>
    <property type="project" value="InterPro"/>
</dbReference>
<dbReference type="InterPro" id="IPR037056">
    <property type="entry name" value="RNase_H1_N_sf"/>
</dbReference>
<evidence type="ECO:0000256" key="3">
    <source>
        <dbReference type="ARBA" id="ARBA00004065"/>
    </source>
</evidence>
<dbReference type="AlphaFoldDB" id="A0A2N6SDP5"/>
<dbReference type="InterPro" id="IPR009027">
    <property type="entry name" value="Ribosomal_bL9/RNase_H1_N"/>
</dbReference>
<keyword evidence="7" id="KW-0540">Nuclease</keyword>
<dbReference type="STRING" id="84135.GCA_001052115_00602"/>
<comment type="function">
    <text evidence="3">Endonuclease that specifically degrades the RNA of RNA-DNA hybrids.</text>
</comment>
<evidence type="ECO:0000256" key="8">
    <source>
        <dbReference type="ARBA" id="ARBA00022723"/>
    </source>
</evidence>
<evidence type="ECO:0000313" key="14">
    <source>
        <dbReference type="Proteomes" id="UP000235670"/>
    </source>
</evidence>
<evidence type="ECO:0000256" key="5">
    <source>
        <dbReference type="ARBA" id="ARBA00012180"/>
    </source>
</evidence>
<dbReference type="GO" id="GO:0004523">
    <property type="term" value="F:RNA-DNA hybrid ribonuclease activity"/>
    <property type="evidence" value="ECO:0007669"/>
    <property type="project" value="UniProtKB-EC"/>
</dbReference>
<organism evidence="13 14">
    <name type="scientific">Gemella sanguinis</name>
    <dbReference type="NCBI Taxonomy" id="84135"/>
    <lineage>
        <taxon>Bacteria</taxon>
        <taxon>Bacillati</taxon>
        <taxon>Bacillota</taxon>
        <taxon>Bacilli</taxon>
        <taxon>Bacillales</taxon>
        <taxon>Gemellaceae</taxon>
        <taxon>Gemella</taxon>
    </lineage>
</organism>
<dbReference type="PANTHER" id="PTHR10642">
    <property type="entry name" value="RIBONUCLEASE H1"/>
    <property type="match status" value="1"/>
</dbReference>
<evidence type="ECO:0000256" key="9">
    <source>
        <dbReference type="ARBA" id="ARBA00022759"/>
    </source>
</evidence>
<dbReference type="Proteomes" id="UP000235670">
    <property type="component" value="Unassembled WGS sequence"/>
</dbReference>
<reference evidence="13 14" key="1">
    <citation type="submission" date="2017-09" db="EMBL/GenBank/DDBJ databases">
        <title>Bacterial strain isolated from the female urinary microbiota.</title>
        <authorList>
            <person name="Thomas-White K."/>
            <person name="Kumar N."/>
            <person name="Forster S."/>
            <person name="Putonti C."/>
            <person name="Lawley T."/>
            <person name="Wolfe A.J."/>
        </authorList>
    </citation>
    <scope>NUCLEOTIDE SEQUENCE [LARGE SCALE GENOMIC DNA]</scope>
    <source>
        <strain evidence="13 14">UMB0186</strain>
    </source>
</reference>
<evidence type="ECO:0000256" key="11">
    <source>
        <dbReference type="ARBA" id="ARBA00022842"/>
    </source>
</evidence>
<proteinExistence type="inferred from homology"/>
<dbReference type="Pfam" id="PF00075">
    <property type="entry name" value="RNase_H"/>
    <property type="match status" value="1"/>
</dbReference>
<dbReference type="Gene3D" id="3.40.970.10">
    <property type="entry name" value="Ribonuclease H1, N-terminal domain"/>
    <property type="match status" value="1"/>
</dbReference>
<dbReference type="EC" id="3.1.26.4" evidence="5"/>
<dbReference type="InterPro" id="IPR012337">
    <property type="entry name" value="RNaseH-like_sf"/>
</dbReference>
<dbReference type="InterPro" id="IPR050092">
    <property type="entry name" value="RNase_H"/>
</dbReference>
<comment type="cofactor">
    <cofactor evidence="2">
        <name>Mg(2+)</name>
        <dbReference type="ChEBI" id="CHEBI:18420"/>
    </cofactor>
</comment>
<dbReference type="SUPFAM" id="SSF55658">
    <property type="entry name" value="L9 N-domain-like"/>
    <property type="match status" value="1"/>
</dbReference>
<dbReference type="OrthoDB" id="9811552at2"/>
<keyword evidence="11" id="KW-0460">Magnesium</keyword>
<dbReference type="RefSeq" id="WP_102190055.1">
    <property type="nucleotide sequence ID" value="NZ_PNGT01000007.1"/>
</dbReference>
<keyword evidence="10" id="KW-0378">Hydrolase</keyword>
<sequence length="207" mass="23999">MRKYYAVKKGRKAGVYLTWPECQKQVIGYKGAIYKSFDNMEDAYGFLNNNKFRKKNIESVDGVYAYIDGSFDRAYKIYGSGVVIVDGENKYQFKHAGNKEEYAELHNVAGEIEAAKFVMWYAVDKKIPEITIFYDYEGIESWVTGEWKANLDYTKDYVEFARKASAKVKLHFIKVKAHTGVELNELVDSLAKEAIEEFKENAYKKYL</sequence>
<dbReference type="InterPro" id="IPR011320">
    <property type="entry name" value="RNase_H1_N"/>
</dbReference>
<dbReference type="GO" id="GO:0043137">
    <property type="term" value="P:DNA replication, removal of RNA primer"/>
    <property type="evidence" value="ECO:0007669"/>
    <property type="project" value="TreeGrafter"/>
</dbReference>